<feature type="region of interest" description="Disordered" evidence="11">
    <location>
        <begin position="180"/>
        <end position="206"/>
    </location>
</feature>
<sequence length="415" mass="46965">MTSEMRSTDYESHQAVGCEDVWREDERPLVENDYSRTADIGRLDIAQLLKNRDFTIFKEKGPHDIADALLSLKHAVVHPSMTGQLSPISPGLPYPQTTPTTGGFHHTAGSGPNMQACGAWSSSPGGYGQYIDQAVPHHQPQPGMFPSMSVNLSMSMNVGMPHGLAPQYNVGTQEQWCPPPVPPLDNIQQQPQYNNNNNNNNTYQQTQYTYNPNSNTYSASYSFSHHHDMTENMRTVYRTNERFKDITKMYASSTLKRSRLHPKGQMRGTFGENGKVNMCRICGKMYARPSTLKTHMRTHSGEKPYRCGTCHKSFSQAANLTAHSRTHSGEKPFRCPMCNRRFSQSSSVTTHMRTHSGERPYRCRLCKKAFSDSSTLTKHLRIHSGEKPYQCKLCLLRFSQSGNLNRHMRVHTNNN</sequence>
<dbReference type="Pfam" id="PF00096">
    <property type="entry name" value="zf-C2H2"/>
    <property type="match status" value="5"/>
</dbReference>
<keyword evidence="4 10" id="KW-0863">Zinc-finger</keyword>
<feature type="domain" description="C2H2-type" evidence="12">
    <location>
        <begin position="361"/>
        <end position="388"/>
    </location>
</feature>
<reference evidence="13" key="1">
    <citation type="submission" date="2022-03" db="EMBL/GenBank/DDBJ databases">
        <authorList>
            <person name="Martin C."/>
        </authorList>
    </citation>
    <scope>NUCLEOTIDE SEQUENCE</scope>
</reference>
<dbReference type="PANTHER" id="PTHR24394:SF44">
    <property type="entry name" value="ZINC FINGER PROTEIN 271-LIKE"/>
    <property type="match status" value="1"/>
</dbReference>
<keyword evidence="2" id="KW-0479">Metal-binding</keyword>
<evidence type="ECO:0000256" key="9">
    <source>
        <dbReference type="ARBA" id="ARBA00023242"/>
    </source>
</evidence>
<dbReference type="SMART" id="SM00355">
    <property type="entry name" value="ZnF_C2H2"/>
    <property type="match status" value="5"/>
</dbReference>
<dbReference type="AlphaFoldDB" id="A0A8S4NN53"/>
<evidence type="ECO:0000256" key="7">
    <source>
        <dbReference type="ARBA" id="ARBA00023125"/>
    </source>
</evidence>
<evidence type="ECO:0000256" key="11">
    <source>
        <dbReference type="SAM" id="MobiDB-lite"/>
    </source>
</evidence>
<accession>A0A8S4NN53</accession>
<gene>
    <name evidence="13" type="ORF">OFUS_LOCUS9442</name>
</gene>
<evidence type="ECO:0000259" key="12">
    <source>
        <dbReference type="PROSITE" id="PS50157"/>
    </source>
</evidence>
<dbReference type="FunFam" id="3.30.160.60:FF:001159">
    <property type="entry name" value="Protein glass"/>
    <property type="match status" value="1"/>
</dbReference>
<feature type="domain" description="C2H2-type" evidence="12">
    <location>
        <begin position="389"/>
        <end position="415"/>
    </location>
</feature>
<keyword evidence="6" id="KW-0805">Transcription regulation</keyword>
<feature type="domain" description="C2H2-type" evidence="12">
    <location>
        <begin position="333"/>
        <end position="360"/>
    </location>
</feature>
<evidence type="ECO:0000256" key="3">
    <source>
        <dbReference type="ARBA" id="ARBA00022737"/>
    </source>
</evidence>
<dbReference type="FunFam" id="3.30.160.60:FF:000110">
    <property type="entry name" value="Zinc finger protein-like"/>
    <property type="match status" value="1"/>
</dbReference>
<dbReference type="FunFam" id="3.30.160.60:FF:000145">
    <property type="entry name" value="Zinc finger protein 574"/>
    <property type="match status" value="1"/>
</dbReference>
<feature type="domain" description="C2H2-type" evidence="12">
    <location>
        <begin position="305"/>
        <end position="332"/>
    </location>
</feature>
<evidence type="ECO:0000256" key="8">
    <source>
        <dbReference type="ARBA" id="ARBA00023163"/>
    </source>
</evidence>
<evidence type="ECO:0000256" key="10">
    <source>
        <dbReference type="PROSITE-ProRule" id="PRU00042"/>
    </source>
</evidence>
<dbReference type="OrthoDB" id="8113227at2759"/>
<dbReference type="GO" id="GO:0000981">
    <property type="term" value="F:DNA-binding transcription factor activity, RNA polymerase II-specific"/>
    <property type="evidence" value="ECO:0007669"/>
    <property type="project" value="TreeGrafter"/>
</dbReference>
<dbReference type="InterPro" id="IPR013087">
    <property type="entry name" value="Znf_C2H2_type"/>
</dbReference>
<keyword evidence="8" id="KW-0804">Transcription</keyword>
<keyword evidence="3" id="KW-0677">Repeat</keyword>
<keyword evidence="9" id="KW-0539">Nucleus</keyword>
<protein>
    <recommendedName>
        <fullName evidence="12">C2H2-type domain-containing protein</fullName>
    </recommendedName>
</protein>
<feature type="domain" description="C2H2-type" evidence="12">
    <location>
        <begin position="277"/>
        <end position="304"/>
    </location>
</feature>
<keyword evidence="7" id="KW-0238">DNA-binding</keyword>
<name>A0A8S4NN53_OWEFU</name>
<dbReference type="PROSITE" id="PS50157">
    <property type="entry name" value="ZINC_FINGER_C2H2_2"/>
    <property type="match status" value="5"/>
</dbReference>
<comment type="subcellular location">
    <subcellularLocation>
        <location evidence="1">Nucleus</location>
    </subcellularLocation>
</comment>
<dbReference type="GO" id="GO:0008270">
    <property type="term" value="F:zinc ion binding"/>
    <property type="evidence" value="ECO:0007669"/>
    <property type="project" value="UniProtKB-KW"/>
</dbReference>
<evidence type="ECO:0000313" key="13">
    <source>
        <dbReference type="EMBL" id="CAH1783072.1"/>
    </source>
</evidence>
<evidence type="ECO:0000256" key="6">
    <source>
        <dbReference type="ARBA" id="ARBA00023015"/>
    </source>
</evidence>
<dbReference type="Proteomes" id="UP000749559">
    <property type="component" value="Unassembled WGS sequence"/>
</dbReference>
<evidence type="ECO:0000256" key="5">
    <source>
        <dbReference type="ARBA" id="ARBA00022833"/>
    </source>
</evidence>
<dbReference type="InterPro" id="IPR036236">
    <property type="entry name" value="Znf_C2H2_sf"/>
</dbReference>
<dbReference type="EMBL" id="CAIIXF020000005">
    <property type="protein sequence ID" value="CAH1783072.1"/>
    <property type="molecule type" value="Genomic_DNA"/>
</dbReference>
<comment type="caution">
    <text evidence="13">The sequence shown here is derived from an EMBL/GenBank/DDBJ whole genome shotgun (WGS) entry which is preliminary data.</text>
</comment>
<keyword evidence="14" id="KW-1185">Reference proteome</keyword>
<evidence type="ECO:0000256" key="1">
    <source>
        <dbReference type="ARBA" id="ARBA00004123"/>
    </source>
</evidence>
<dbReference type="FunFam" id="3.30.160.60:FF:000310">
    <property type="entry name" value="GLIS family zinc finger 2"/>
    <property type="match status" value="1"/>
</dbReference>
<evidence type="ECO:0000256" key="2">
    <source>
        <dbReference type="ARBA" id="ARBA00022723"/>
    </source>
</evidence>
<dbReference type="FunFam" id="3.30.160.60:FF:002343">
    <property type="entry name" value="Zinc finger protein 33A"/>
    <property type="match status" value="1"/>
</dbReference>
<evidence type="ECO:0000256" key="4">
    <source>
        <dbReference type="ARBA" id="ARBA00022771"/>
    </source>
</evidence>
<dbReference type="PROSITE" id="PS00028">
    <property type="entry name" value="ZINC_FINGER_C2H2_1"/>
    <property type="match status" value="5"/>
</dbReference>
<evidence type="ECO:0000313" key="14">
    <source>
        <dbReference type="Proteomes" id="UP000749559"/>
    </source>
</evidence>
<dbReference type="SUPFAM" id="SSF57667">
    <property type="entry name" value="beta-beta-alpha zinc fingers"/>
    <property type="match status" value="3"/>
</dbReference>
<feature type="compositionally biased region" description="Low complexity" evidence="11">
    <location>
        <begin position="188"/>
        <end position="206"/>
    </location>
</feature>
<dbReference type="PANTHER" id="PTHR24394">
    <property type="entry name" value="ZINC FINGER PROTEIN"/>
    <property type="match status" value="1"/>
</dbReference>
<organism evidence="13 14">
    <name type="scientific">Owenia fusiformis</name>
    <name type="common">Polychaete worm</name>
    <dbReference type="NCBI Taxonomy" id="6347"/>
    <lineage>
        <taxon>Eukaryota</taxon>
        <taxon>Metazoa</taxon>
        <taxon>Spiralia</taxon>
        <taxon>Lophotrochozoa</taxon>
        <taxon>Annelida</taxon>
        <taxon>Polychaeta</taxon>
        <taxon>Sedentaria</taxon>
        <taxon>Canalipalpata</taxon>
        <taxon>Sabellida</taxon>
        <taxon>Oweniida</taxon>
        <taxon>Oweniidae</taxon>
        <taxon>Owenia</taxon>
    </lineage>
</organism>
<dbReference type="GO" id="GO:0003677">
    <property type="term" value="F:DNA binding"/>
    <property type="evidence" value="ECO:0007669"/>
    <property type="project" value="UniProtKB-KW"/>
</dbReference>
<dbReference type="GO" id="GO:0005634">
    <property type="term" value="C:nucleus"/>
    <property type="evidence" value="ECO:0007669"/>
    <property type="project" value="UniProtKB-SubCell"/>
</dbReference>
<dbReference type="Gene3D" id="3.30.160.60">
    <property type="entry name" value="Classic Zinc Finger"/>
    <property type="match status" value="5"/>
</dbReference>
<proteinExistence type="predicted"/>
<keyword evidence="5" id="KW-0862">Zinc</keyword>